<reference evidence="2" key="4">
    <citation type="submission" date="2019-03" db="UniProtKB">
        <authorList>
            <consortium name="EnsemblPlants"/>
        </authorList>
    </citation>
    <scope>IDENTIFICATION</scope>
</reference>
<proteinExistence type="predicted"/>
<reference evidence="2" key="3">
    <citation type="journal article" date="2017" name="Nature">
        <title>Genome sequence of the progenitor of the wheat D genome Aegilops tauschii.</title>
        <authorList>
            <person name="Luo M.C."/>
            <person name="Gu Y.Q."/>
            <person name="Puiu D."/>
            <person name="Wang H."/>
            <person name="Twardziok S.O."/>
            <person name="Deal K.R."/>
            <person name="Huo N."/>
            <person name="Zhu T."/>
            <person name="Wang L."/>
            <person name="Wang Y."/>
            <person name="McGuire P.E."/>
            <person name="Liu S."/>
            <person name="Long H."/>
            <person name="Ramasamy R.K."/>
            <person name="Rodriguez J.C."/>
            <person name="Van S.L."/>
            <person name="Yuan L."/>
            <person name="Wang Z."/>
            <person name="Xia Z."/>
            <person name="Xiao L."/>
            <person name="Anderson O.D."/>
            <person name="Ouyang S."/>
            <person name="Liang Y."/>
            <person name="Zimin A.V."/>
            <person name="Pertea G."/>
            <person name="Qi P."/>
            <person name="Bennetzen J.L."/>
            <person name="Dai X."/>
            <person name="Dawson M.W."/>
            <person name="Muller H.G."/>
            <person name="Kugler K."/>
            <person name="Rivarola-Duarte L."/>
            <person name="Spannagl M."/>
            <person name="Mayer K.F.X."/>
            <person name="Lu F.H."/>
            <person name="Bevan M.W."/>
            <person name="Leroy P."/>
            <person name="Li P."/>
            <person name="You F.M."/>
            <person name="Sun Q."/>
            <person name="Liu Z."/>
            <person name="Lyons E."/>
            <person name="Wicker T."/>
            <person name="Salzberg S.L."/>
            <person name="Devos K.M."/>
            <person name="Dvorak J."/>
        </authorList>
    </citation>
    <scope>NUCLEOTIDE SEQUENCE [LARGE SCALE GENOMIC DNA]</scope>
    <source>
        <strain evidence="2">cv. AL8/78</strain>
    </source>
</reference>
<accession>A0A452ZS90</accession>
<reference evidence="3" key="2">
    <citation type="journal article" date="2017" name="Nat. Plants">
        <title>The Aegilops tauschii genome reveals multiple impacts of transposons.</title>
        <authorList>
            <person name="Zhao G."/>
            <person name="Zou C."/>
            <person name="Li K."/>
            <person name="Wang K."/>
            <person name="Li T."/>
            <person name="Gao L."/>
            <person name="Zhang X."/>
            <person name="Wang H."/>
            <person name="Yang Z."/>
            <person name="Liu X."/>
            <person name="Jiang W."/>
            <person name="Mao L."/>
            <person name="Kong X."/>
            <person name="Jiao Y."/>
            <person name="Jia J."/>
        </authorList>
    </citation>
    <scope>NUCLEOTIDE SEQUENCE [LARGE SCALE GENOMIC DNA]</scope>
    <source>
        <strain evidence="3">cv. AL8/78</strain>
    </source>
</reference>
<keyword evidence="1" id="KW-0472">Membrane</keyword>
<evidence type="ECO:0000313" key="3">
    <source>
        <dbReference type="Proteomes" id="UP000015105"/>
    </source>
</evidence>
<reference evidence="3" key="1">
    <citation type="journal article" date="2014" name="Science">
        <title>Ancient hybridizations among the ancestral genomes of bread wheat.</title>
        <authorList>
            <consortium name="International Wheat Genome Sequencing Consortium,"/>
            <person name="Marcussen T."/>
            <person name="Sandve S.R."/>
            <person name="Heier L."/>
            <person name="Spannagl M."/>
            <person name="Pfeifer M."/>
            <person name="Jakobsen K.S."/>
            <person name="Wulff B.B."/>
            <person name="Steuernagel B."/>
            <person name="Mayer K.F."/>
            <person name="Olsen O.A."/>
        </authorList>
    </citation>
    <scope>NUCLEOTIDE SEQUENCE [LARGE SCALE GENOMIC DNA]</scope>
    <source>
        <strain evidence="3">cv. AL8/78</strain>
    </source>
</reference>
<dbReference type="AlphaFoldDB" id="A0A452ZS90"/>
<organism evidence="2 3">
    <name type="scientific">Aegilops tauschii subsp. strangulata</name>
    <name type="common">Goatgrass</name>
    <dbReference type="NCBI Taxonomy" id="200361"/>
    <lineage>
        <taxon>Eukaryota</taxon>
        <taxon>Viridiplantae</taxon>
        <taxon>Streptophyta</taxon>
        <taxon>Embryophyta</taxon>
        <taxon>Tracheophyta</taxon>
        <taxon>Spermatophyta</taxon>
        <taxon>Magnoliopsida</taxon>
        <taxon>Liliopsida</taxon>
        <taxon>Poales</taxon>
        <taxon>Poaceae</taxon>
        <taxon>BOP clade</taxon>
        <taxon>Pooideae</taxon>
        <taxon>Triticodae</taxon>
        <taxon>Triticeae</taxon>
        <taxon>Triticinae</taxon>
        <taxon>Aegilops</taxon>
    </lineage>
</organism>
<keyword evidence="1" id="KW-1133">Transmembrane helix</keyword>
<dbReference type="Gramene" id="AET1Gv20899400.10">
    <property type="protein sequence ID" value="AET1Gv20899400.10"/>
    <property type="gene ID" value="AET1Gv20899400"/>
</dbReference>
<name>A0A452ZS90_AEGTS</name>
<keyword evidence="1" id="KW-0812">Transmembrane</keyword>
<dbReference type="EnsemblPlants" id="AET1Gv20899400.10">
    <property type="protein sequence ID" value="AET1Gv20899400.10"/>
    <property type="gene ID" value="AET1Gv20899400"/>
</dbReference>
<protein>
    <submittedName>
        <fullName evidence="2">Uncharacterized protein</fullName>
    </submittedName>
</protein>
<keyword evidence="3" id="KW-1185">Reference proteome</keyword>
<evidence type="ECO:0000313" key="2">
    <source>
        <dbReference type="EnsemblPlants" id="AET1Gv20899400.10"/>
    </source>
</evidence>
<dbReference type="Proteomes" id="UP000015105">
    <property type="component" value="Chromosome 1D"/>
</dbReference>
<sequence>HFLSVRKIYLPTVHICKAVVSWNYSVLTENHYLYVILLFLLYETGSFKSVP</sequence>
<feature type="transmembrane region" description="Helical" evidence="1">
    <location>
        <begin position="31"/>
        <end position="50"/>
    </location>
</feature>
<reference evidence="2" key="5">
    <citation type="journal article" date="2021" name="G3 (Bethesda)">
        <title>Aegilops tauschii genome assembly Aet v5.0 features greater sequence contiguity and improved annotation.</title>
        <authorList>
            <person name="Wang L."/>
            <person name="Zhu T."/>
            <person name="Rodriguez J.C."/>
            <person name="Deal K.R."/>
            <person name="Dubcovsky J."/>
            <person name="McGuire P.E."/>
            <person name="Lux T."/>
            <person name="Spannagl M."/>
            <person name="Mayer K.F.X."/>
            <person name="Baldrich P."/>
            <person name="Meyers B.C."/>
            <person name="Huo N."/>
            <person name="Gu Y.Q."/>
            <person name="Zhou H."/>
            <person name="Devos K.M."/>
            <person name="Bennetzen J.L."/>
            <person name="Unver T."/>
            <person name="Budak H."/>
            <person name="Gulick P.J."/>
            <person name="Galiba G."/>
            <person name="Kalapos B."/>
            <person name="Nelson D.R."/>
            <person name="Li P."/>
            <person name="You F.M."/>
            <person name="Luo M.C."/>
            <person name="Dvorak J."/>
        </authorList>
    </citation>
    <scope>NUCLEOTIDE SEQUENCE [LARGE SCALE GENOMIC DNA]</scope>
    <source>
        <strain evidence="2">cv. AL8/78</strain>
    </source>
</reference>
<evidence type="ECO:0000256" key="1">
    <source>
        <dbReference type="SAM" id="Phobius"/>
    </source>
</evidence>